<dbReference type="GO" id="GO:1904680">
    <property type="term" value="F:peptide transmembrane transporter activity"/>
    <property type="evidence" value="ECO:0007669"/>
    <property type="project" value="TreeGrafter"/>
</dbReference>
<dbReference type="GO" id="GO:0042597">
    <property type="term" value="C:periplasmic space"/>
    <property type="evidence" value="ECO:0007669"/>
    <property type="project" value="UniProtKB-ARBA"/>
</dbReference>
<dbReference type="EMBL" id="CP162599">
    <property type="protein sequence ID" value="XDK32451.1"/>
    <property type="molecule type" value="Genomic_DNA"/>
</dbReference>
<dbReference type="SUPFAM" id="SSF53850">
    <property type="entry name" value="Periplasmic binding protein-like II"/>
    <property type="match status" value="1"/>
</dbReference>
<dbReference type="Gene3D" id="3.40.190.10">
    <property type="entry name" value="Periplasmic binding protein-like II"/>
    <property type="match status" value="1"/>
</dbReference>
<organism evidence="4">
    <name type="scientific">Ornithinibacillus sp. 4-3</name>
    <dbReference type="NCBI Taxonomy" id="3231488"/>
    <lineage>
        <taxon>Bacteria</taxon>
        <taxon>Bacillati</taxon>
        <taxon>Bacillota</taxon>
        <taxon>Bacilli</taxon>
        <taxon>Bacillales</taxon>
        <taxon>Bacillaceae</taxon>
        <taxon>Ornithinibacillus</taxon>
    </lineage>
</organism>
<feature type="signal peptide" evidence="2">
    <location>
        <begin position="1"/>
        <end position="21"/>
    </location>
</feature>
<dbReference type="Gene3D" id="3.10.105.10">
    <property type="entry name" value="Dipeptide-binding Protein, Domain 3"/>
    <property type="match status" value="1"/>
</dbReference>
<reference evidence="4" key="1">
    <citation type="submission" date="2024-07" db="EMBL/GenBank/DDBJ databases">
        <title>Halotolerant mesophilic bacterium Ornithinibacillus sp. 4-3, sp. nov., isolated from soil.</title>
        <authorList>
            <person name="Sidarenka A.V."/>
            <person name="Guliayeva D.E."/>
            <person name="Leanovich S.I."/>
            <person name="Hileuskaya K.S."/>
            <person name="Akhremchuk A.E."/>
            <person name="Sikolenko M.A."/>
            <person name="Valentovich L.N."/>
        </authorList>
    </citation>
    <scope>NUCLEOTIDE SEQUENCE</scope>
    <source>
        <strain evidence="4">4-3</strain>
    </source>
</reference>
<dbReference type="GO" id="GO:0043190">
    <property type="term" value="C:ATP-binding cassette (ABC) transporter complex"/>
    <property type="evidence" value="ECO:0007669"/>
    <property type="project" value="InterPro"/>
</dbReference>
<feature type="domain" description="Solute-binding protein family 5" evidence="3">
    <location>
        <begin position="86"/>
        <end position="437"/>
    </location>
</feature>
<dbReference type="PANTHER" id="PTHR30290">
    <property type="entry name" value="PERIPLASMIC BINDING COMPONENT OF ABC TRANSPORTER"/>
    <property type="match status" value="1"/>
</dbReference>
<dbReference type="PANTHER" id="PTHR30290:SF38">
    <property type="entry name" value="D,D-DIPEPTIDE-BINDING PERIPLASMIC PROTEIN DDPA-RELATED"/>
    <property type="match status" value="1"/>
</dbReference>
<dbReference type="RefSeq" id="WP_368653140.1">
    <property type="nucleotide sequence ID" value="NZ_CP162599.1"/>
</dbReference>
<evidence type="ECO:0000313" key="4">
    <source>
        <dbReference type="EMBL" id="XDK32451.1"/>
    </source>
</evidence>
<keyword evidence="1 2" id="KW-0732">Signal</keyword>
<feature type="chain" id="PRO_5044314760" evidence="2">
    <location>
        <begin position="22"/>
        <end position="526"/>
    </location>
</feature>
<protein>
    <submittedName>
        <fullName evidence="4">ABC transporter substrate-binding protein</fullName>
    </submittedName>
</protein>
<dbReference type="GO" id="GO:0015833">
    <property type="term" value="P:peptide transport"/>
    <property type="evidence" value="ECO:0007669"/>
    <property type="project" value="TreeGrafter"/>
</dbReference>
<dbReference type="InterPro" id="IPR039424">
    <property type="entry name" value="SBP_5"/>
</dbReference>
<dbReference type="Pfam" id="PF00496">
    <property type="entry name" value="SBP_bac_5"/>
    <property type="match status" value="1"/>
</dbReference>
<dbReference type="PIRSF" id="PIRSF002741">
    <property type="entry name" value="MppA"/>
    <property type="match status" value="1"/>
</dbReference>
<sequence length="526" mass="59208">MKQLFRPVFIILLLITIGLTACGNNDDSETEDIESNNANPNEESVLNIALDATPATMDIPRTAATTSRDTGMLMFETLVTTDADFEPIPMLAEKIDISEDNKNYIFHLRQGIKFHNGKEMKAEDVIASMERWAEVSSVSGELFKTATWSEIDEYTVELELASPSSLTLNTLATAKAAPAIMPKEIVDAAPAEGIEEYVGTGPYQLEEWRQDQYIHFTKHEEYQAVDLPATGLGGKKEALVDNIYFHLVSDSSTRLAGLQSGEYDFAYNIPYDNYELLQNTDGIDPILIPGSNMIFKLNLTEGIVSNPTIRKAINYALDYDEVMMAAFPNKDFYWLDPSYMHVDLPFWKSDAGSEHFNQNNQEKAKELLEEAGYDGEEIKIMATRDYEYMYTMAVVLEEQLQRIGMNTKLEVFDWPTKTERQADPTLWDIFPLGLSMVSTPPQLLSLSPTWAGGIADNYITDQIKEIENAASIEESREIWEDLQAYNWDYLPVINLGGTSTLYGISDKVQGLESPLGPLFWNVTIEE</sequence>
<evidence type="ECO:0000256" key="2">
    <source>
        <dbReference type="SAM" id="SignalP"/>
    </source>
</evidence>
<name>A0AB39HR27_9BACI</name>
<gene>
    <name evidence="4" type="ORF">AB4Y30_15805</name>
</gene>
<evidence type="ECO:0000259" key="3">
    <source>
        <dbReference type="Pfam" id="PF00496"/>
    </source>
</evidence>
<evidence type="ECO:0000256" key="1">
    <source>
        <dbReference type="ARBA" id="ARBA00022729"/>
    </source>
</evidence>
<dbReference type="AlphaFoldDB" id="A0AB39HR27"/>
<dbReference type="InterPro" id="IPR000914">
    <property type="entry name" value="SBP_5_dom"/>
</dbReference>
<accession>A0AB39HR27</accession>
<dbReference type="PROSITE" id="PS51257">
    <property type="entry name" value="PROKAR_LIPOPROTEIN"/>
    <property type="match status" value="1"/>
</dbReference>
<proteinExistence type="predicted"/>
<dbReference type="CDD" id="cd08502">
    <property type="entry name" value="PBP2_NikA_DppA_OppA_like_16"/>
    <property type="match status" value="1"/>
</dbReference>
<dbReference type="InterPro" id="IPR030678">
    <property type="entry name" value="Peptide/Ni-bd"/>
</dbReference>